<name>Q1EPH9_MUSAC</name>
<sequence>MASLTTTSTVEVDNPSRDMTATSKIFGGVDLRAHLPNPKPRQEEEEEEEDMMDNSKRNKSSNTYEYLTQSHRGQHATRTADRERMKTRFHAPVITHKAMGRQEKKTGRAGHGYRCACIIAESAIAHVDALGIYHGTKAGFRNLLHPLIRVRQWGGTLAAEELGLGFPNPFVPVLGDRAASRWEALRGDPQGFPVAVGVFFSNAWVIVISKDFIFLWGFSSVGLVEIAGEGAMKWLR</sequence>
<feature type="region of interest" description="Disordered" evidence="1">
    <location>
        <begin position="1"/>
        <end position="83"/>
    </location>
</feature>
<dbReference type="AlphaFoldDB" id="Q1EPH9"/>
<accession>Q1EPH9</accession>
<organism evidence="2">
    <name type="scientific">Musa acuminata</name>
    <name type="common">Banana</name>
    <name type="synonym">Musa cavendishii</name>
    <dbReference type="NCBI Taxonomy" id="4641"/>
    <lineage>
        <taxon>Eukaryota</taxon>
        <taxon>Viridiplantae</taxon>
        <taxon>Streptophyta</taxon>
        <taxon>Embryophyta</taxon>
        <taxon>Tracheophyta</taxon>
        <taxon>Spermatophyta</taxon>
        <taxon>Magnoliopsida</taxon>
        <taxon>Liliopsida</taxon>
        <taxon>Zingiberales</taxon>
        <taxon>Musaceae</taxon>
        <taxon>Musa</taxon>
    </lineage>
</organism>
<feature type="compositionally biased region" description="Acidic residues" evidence="1">
    <location>
        <begin position="43"/>
        <end position="52"/>
    </location>
</feature>
<evidence type="ECO:0000313" key="2">
    <source>
        <dbReference type="EMBL" id="ABF69978.1"/>
    </source>
</evidence>
<feature type="compositionally biased region" description="Polar residues" evidence="1">
    <location>
        <begin position="60"/>
        <end position="71"/>
    </location>
</feature>
<proteinExistence type="predicted"/>
<dbReference type="EMBL" id="AC186747">
    <property type="protein sequence ID" value="ABF69978.1"/>
    <property type="molecule type" value="Genomic_DNA"/>
</dbReference>
<reference evidence="2" key="1">
    <citation type="submission" date="2006-05" db="EMBL/GenBank/DDBJ databases">
        <authorList>
            <person name="Ciampi A.Y."/>
            <person name="Santos C.M.R."/>
            <person name="da Silva F.R."/>
            <person name="Pappas G.J. Jr"/>
            <person name="Ronning C.M."/>
            <person name="Cheung F."/>
            <person name="Haas B.J."/>
            <person name="Piffanelli P."/>
            <person name="Town C.D."/>
            <person name="Miller R.N.G."/>
            <person name="Souza M.T. Jr."/>
        </authorList>
    </citation>
    <scope>NUCLEOTIDE SEQUENCE</scope>
</reference>
<evidence type="ECO:0000256" key="1">
    <source>
        <dbReference type="SAM" id="MobiDB-lite"/>
    </source>
</evidence>
<gene>
    <name evidence="2" type="ORF">MA4_106O17.22</name>
</gene>
<feature type="compositionally biased region" description="Polar residues" evidence="1">
    <location>
        <begin position="1"/>
        <end position="23"/>
    </location>
</feature>
<protein>
    <submittedName>
        <fullName evidence="2">Uncharacterized protein</fullName>
    </submittedName>
</protein>